<dbReference type="InterPro" id="IPR032508">
    <property type="entry name" value="FecR_C"/>
</dbReference>
<evidence type="ECO:0000259" key="2">
    <source>
        <dbReference type="Pfam" id="PF16344"/>
    </source>
</evidence>
<dbReference type="AlphaFoldDB" id="A0AAP2DFN7"/>
<evidence type="ECO:0000259" key="1">
    <source>
        <dbReference type="Pfam" id="PF04773"/>
    </source>
</evidence>
<dbReference type="Proteomes" id="UP001319200">
    <property type="component" value="Unassembled WGS sequence"/>
</dbReference>
<gene>
    <name evidence="3" type="ORF">KK083_00145</name>
</gene>
<feature type="domain" description="Protein FecR C-terminal" evidence="2">
    <location>
        <begin position="273"/>
        <end position="340"/>
    </location>
</feature>
<proteinExistence type="predicted"/>
<dbReference type="Pfam" id="PF04773">
    <property type="entry name" value="FecR"/>
    <property type="match status" value="1"/>
</dbReference>
<evidence type="ECO:0000313" key="4">
    <source>
        <dbReference type="Proteomes" id="UP001319200"/>
    </source>
</evidence>
<evidence type="ECO:0000313" key="3">
    <source>
        <dbReference type="EMBL" id="MBT1695261.1"/>
    </source>
</evidence>
<dbReference type="Gene3D" id="2.60.120.1440">
    <property type="match status" value="1"/>
</dbReference>
<protein>
    <submittedName>
        <fullName evidence="3">DUF4974 domain-containing protein</fullName>
    </submittedName>
</protein>
<name>A0AAP2DFN7_9BACT</name>
<dbReference type="PANTHER" id="PTHR30273:SF2">
    <property type="entry name" value="PROTEIN FECR"/>
    <property type="match status" value="1"/>
</dbReference>
<dbReference type="GO" id="GO:0016989">
    <property type="term" value="F:sigma factor antagonist activity"/>
    <property type="evidence" value="ECO:0007669"/>
    <property type="project" value="TreeGrafter"/>
</dbReference>
<sequence length="356" mass="40497">MEKHSPDDRKWHLAAKALTDSLTPEEQAEWEALKDDGLFQEDFARVKLYWERLQALPYRQIDVENDWKIVMEKARLDQEEPVSQGRPWLRYAAAISVFLIASVLLWRSMRGNFSKNDKPFLTTIVAPTGSKTLVTLPDSSTVWLNAGSKVSFNNSFGTDNRDIALEGEAFFDVIRNKVPFNVHTDQFDIAVLGTAFNIKAYKDDDKATATLVRGSLKVKRANLSGTKDEILLAPNDRLTLYKGAAAPSKASFTVKVDQKINAERETSWKDGWLSIEGESLNEFAVKLERLYDIKIVFSEESLKDYRFTGRIRQLSLEQVLKALSLTSPVQFSIDEKTVTLSENEQMKSKYRSLQMP</sequence>
<dbReference type="RefSeq" id="WP_254158725.1">
    <property type="nucleotide sequence ID" value="NZ_JAHESF010000001.1"/>
</dbReference>
<accession>A0AAP2DFN7</accession>
<reference evidence="3 4" key="1">
    <citation type="submission" date="2021-05" db="EMBL/GenBank/DDBJ databases">
        <title>A Polyphasic approach of four new species of the genus Ohtaekwangia: Ohtaekwangia histidinii sp. nov., Ohtaekwangia cretensis sp. nov., Ohtaekwangia indiensis sp. nov., Ohtaekwangia reichenbachii sp. nov. from diverse environment.</title>
        <authorList>
            <person name="Octaviana S."/>
        </authorList>
    </citation>
    <scope>NUCLEOTIDE SEQUENCE [LARGE SCALE GENOMIC DNA]</scope>
    <source>
        <strain evidence="3 4">PWU4</strain>
    </source>
</reference>
<feature type="domain" description="FecR protein" evidence="1">
    <location>
        <begin position="123"/>
        <end position="216"/>
    </location>
</feature>
<dbReference type="Gene3D" id="3.55.50.30">
    <property type="match status" value="1"/>
</dbReference>
<dbReference type="InterPro" id="IPR006860">
    <property type="entry name" value="FecR"/>
</dbReference>
<dbReference type="Pfam" id="PF16344">
    <property type="entry name" value="FecR_C"/>
    <property type="match status" value="1"/>
</dbReference>
<organism evidence="3 4">
    <name type="scientific">Chryseosolibacter histidini</name>
    <dbReference type="NCBI Taxonomy" id="2782349"/>
    <lineage>
        <taxon>Bacteria</taxon>
        <taxon>Pseudomonadati</taxon>
        <taxon>Bacteroidota</taxon>
        <taxon>Cytophagia</taxon>
        <taxon>Cytophagales</taxon>
        <taxon>Chryseotaleaceae</taxon>
        <taxon>Chryseosolibacter</taxon>
    </lineage>
</organism>
<dbReference type="PANTHER" id="PTHR30273">
    <property type="entry name" value="PERIPLASMIC SIGNAL SENSOR AND SIGMA FACTOR ACTIVATOR FECR-RELATED"/>
    <property type="match status" value="1"/>
</dbReference>
<comment type="caution">
    <text evidence="3">The sequence shown here is derived from an EMBL/GenBank/DDBJ whole genome shotgun (WGS) entry which is preliminary data.</text>
</comment>
<dbReference type="EMBL" id="JAHESF010000001">
    <property type="protein sequence ID" value="MBT1695261.1"/>
    <property type="molecule type" value="Genomic_DNA"/>
</dbReference>
<keyword evidence="4" id="KW-1185">Reference proteome</keyword>
<dbReference type="InterPro" id="IPR012373">
    <property type="entry name" value="Ferrdict_sens_TM"/>
</dbReference>
<dbReference type="PIRSF" id="PIRSF018266">
    <property type="entry name" value="FecR"/>
    <property type="match status" value="1"/>
</dbReference>